<organism evidence="16 17">
    <name type="scientific">Haemophilus paraphrohaemolyticus HK411</name>
    <dbReference type="NCBI Taxonomy" id="1095743"/>
    <lineage>
        <taxon>Bacteria</taxon>
        <taxon>Pseudomonadati</taxon>
        <taxon>Pseudomonadota</taxon>
        <taxon>Gammaproteobacteria</taxon>
        <taxon>Pasteurellales</taxon>
        <taxon>Pasteurellaceae</taxon>
        <taxon>Haemophilus</taxon>
    </lineage>
</organism>
<evidence type="ECO:0000256" key="7">
    <source>
        <dbReference type="ARBA" id="ARBA00022452"/>
    </source>
</evidence>
<dbReference type="AlphaFoldDB" id="I2NIY7"/>
<evidence type="ECO:0000256" key="4">
    <source>
        <dbReference type="ARBA" id="ARBA00011233"/>
    </source>
</evidence>
<evidence type="ECO:0000313" key="16">
    <source>
        <dbReference type="EMBL" id="EIG25798.1"/>
    </source>
</evidence>
<dbReference type="OrthoDB" id="5689851at2"/>
<keyword evidence="7" id="KW-1134">Transmembrane beta strand</keyword>
<evidence type="ECO:0000256" key="9">
    <source>
        <dbReference type="ARBA" id="ARBA00022729"/>
    </source>
</evidence>
<evidence type="ECO:0000256" key="8">
    <source>
        <dbReference type="ARBA" id="ARBA00022692"/>
    </source>
</evidence>
<evidence type="ECO:0000256" key="13">
    <source>
        <dbReference type="ARBA" id="ARBA00023237"/>
    </source>
</evidence>
<dbReference type="eggNOG" id="COG3203">
    <property type="taxonomic scope" value="Bacteria"/>
</dbReference>
<keyword evidence="8" id="KW-0812">Transmembrane</keyword>
<comment type="subcellular location">
    <subcellularLocation>
        <location evidence="2">Cell outer membrane</location>
        <topology evidence="2">Multi-pass membrane protein</topology>
    </subcellularLocation>
</comment>
<evidence type="ECO:0000256" key="11">
    <source>
        <dbReference type="ARBA" id="ARBA00023114"/>
    </source>
</evidence>
<dbReference type="InterPro" id="IPR023614">
    <property type="entry name" value="Porin_dom_sf"/>
</dbReference>
<dbReference type="SUPFAM" id="SSF56935">
    <property type="entry name" value="Porins"/>
    <property type="match status" value="1"/>
</dbReference>
<keyword evidence="11" id="KW-0626">Porin</keyword>
<dbReference type="Proteomes" id="UP000003345">
    <property type="component" value="Unassembled WGS sequence"/>
</dbReference>
<dbReference type="InterPro" id="IPR050298">
    <property type="entry name" value="Gram-neg_bact_OMP"/>
</dbReference>
<dbReference type="RefSeq" id="WP_005708681.1">
    <property type="nucleotide sequence ID" value="NZ_AJMU01000049.1"/>
</dbReference>
<evidence type="ECO:0000256" key="10">
    <source>
        <dbReference type="ARBA" id="ARBA00023065"/>
    </source>
</evidence>
<evidence type="ECO:0000256" key="14">
    <source>
        <dbReference type="SAM" id="SignalP"/>
    </source>
</evidence>
<feature type="signal peptide" evidence="14">
    <location>
        <begin position="1"/>
        <end position="20"/>
    </location>
</feature>
<dbReference type="GO" id="GO:0046930">
    <property type="term" value="C:pore complex"/>
    <property type="evidence" value="ECO:0007669"/>
    <property type="project" value="UniProtKB-KW"/>
</dbReference>
<dbReference type="InterPro" id="IPR033900">
    <property type="entry name" value="Gram_neg_porin_domain"/>
</dbReference>
<feature type="domain" description="Porin" evidence="15">
    <location>
        <begin position="7"/>
        <end position="359"/>
    </location>
</feature>
<comment type="caution">
    <text evidence="16">The sequence shown here is derived from an EMBL/GenBank/DDBJ whole genome shotgun (WGS) entry which is preliminary data.</text>
</comment>
<proteinExistence type="inferred from homology"/>
<dbReference type="GO" id="GO:0006811">
    <property type="term" value="P:monoatomic ion transport"/>
    <property type="evidence" value="ECO:0007669"/>
    <property type="project" value="UniProtKB-KW"/>
</dbReference>
<dbReference type="PATRIC" id="fig|1095743.3.peg.881"/>
<dbReference type="Gene3D" id="2.40.160.10">
    <property type="entry name" value="Porin"/>
    <property type="match status" value="1"/>
</dbReference>
<reference evidence="16 17" key="1">
    <citation type="submission" date="2012-04" db="EMBL/GenBank/DDBJ databases">
        <authorList>
            <person name="Harkins D.M."/>
            <person name="Madupu R."/>
            <person name="Durkin A.S."/>
            <person name="Torralba M."/>
            <person name="Methe B."/>
            <person name="Sutton G.G."/>
            <person name="Nelson K.E."/>
        </authorList>
    </citation>
    <scope>NUCLEOTIDE SEQUENCE [LARGE SCALE GENOMIC DNA]</scope>
    <source>
        <strain evidence="16 17">HK411</strain>
    </source>
</reference>
<keyword evidence="12" id="KW-0472">Membrane</keyword>
<protein>
    <recommendedName>
        <fullName evidence="5">Outer membrane protein P2</fullName>
    </recommendedName>
</protein>
<comment type="similarity">
    <text evidence="3">Belongs to the Gram-negative porin family.</text>
</comment>
<evidence type="ECO:0000256" key="1">
    <source>
        <dbReference type="ARBA" id="ARBA00003674"/>
    </source>
</evidence>
<dbReference type="Pfam" id="PF13609">
    <property type="entry name" value="Porin_4"/>
    <property type="match status" value="1"/>
</dbReference>
<evidence type="ECO:0000256" key="12">
    <source>
        <dbReference type="ARBA" id="ARBA00023136"/>
    </source>
</evidence>
<evidence type="ECO:0000259" key="15">
    <source>
        <dbReference type="Pfam" id="PF13609"/>
    </source>
</evidence>
<comment type="function">
    <text evidence="1">Forms pores that allow passive diffusion of small molecules across the outer membrane.</text>
</comment>
<keyword evidence="6" id="KW-0813">Transport</keyword>
<evidence type="ECO:0000256" key="3">
    <source>
        <dbReference type="ARBA" id="ARBA00007539"/>
    </source>
</evidence>
<dbReference type="GO" id="GO:0015288">
    <property type="term" value="F:porin activity"/>
    <property type="evidence" value="ECO:0007669"/>
    <property type="project" value="UniProtKB-KW"/>
</dbReference>
<evidence type="ECO:0000256" key="6">
    <source>
        <dbReference type="ARBA" id="ARBA00022448"/>
    </source>
</evidence>
<gene>
    <name evidence="16" type="ORF">HMPREF1054_0032</name>
</gene>
<keyword evidence="13" id="KW-0998">Cell outer membrane</keyword>
<dbReference type="CDD" id="cd00342">
    <property type="entry name" value="gram_neg_porins"/>
    <property type="match status" value="1"/>
</dbReference>
<keyword evidence="10" id="KW-0406">Ion transport</keyword>
<dbReference type="EMBL" id="AJMU01000049">
    <property type="protein sequence ID" value="EIG25798.1"/>
    <property type="molecule type" value="Genomic_DNA"/>
</dbReference>
<dbReference type="PANTHER" id="PTHR34501:SF2">
    <property type="entry name" value="OUTER MEMBRANE PORIN F-RELATED"/>
    <property type="match status" value="1"/>
</dbReference>
<evidence type="ECO:0000256" key="2">
    <source>
        <dbReference type="ARBA" id="ARBA00004571"/>
    </source>
</evidence>
<sequence>MKKTLVALTVAALAAASAQAVTVVDADGTKVDFDGSLRLIAEKGSVKTNYHQGKWVDGTRYQAGSTGKVSSSALRNAGTRFGVTAKHQLGEDFYALGRLEFRFDNTESRDQFGSLYAKRAYVGLGSKAYGNITFGRQVTIADDLSQTNDYEYGLIPKGGYIPTSGTGVIRYDYKGIEGLHASANYNFGQKHNDKGNPLKTIKDAQGNDTGVADITGNIKNAYGAGVLFAQDNYDVRFAYGHTNYETGVDNKTTRKDGYLASASYTLGDFTLIGDFGYAHQKAETTAVKTNKFYVSPGFEYQVIPASKVYGNYLYERSKSEQNSVDTAKNIKHGFLLGVDYKFHKQVVAFVEGKYVRTKDYNVNATGGYALKTKEADKAIGVGMRVFW</sequence>
<dbReference type="PANTHER" id="PTHR34501">
    <property type="entry name" value="PROTEIN YDDL-RELATED"/>
    <property type="match status" value="1"/>
</dbReference>
<keyword evidence="9 14" id="KW-0732">Signal</keyword>
<comment type="subunit">
    <text evidence="4">Homotrimer.</text>
</comment>
<evidence type="ECO:0000256" key="5">
    <source>
        <dbReference type="ARBA" id="ARBA00016184"/>
    </source>
</evidence>
<dbReference type="GO" id="GO:0009279">
    <property type="term" value="C:cell outer membrane"/>
    <property type="evidence" value="ECO:0007669"/>
    <property type="project" value="UniProtKB-SubCell"/>
</dbReference>
<name>I2NIY7_9PAST</name>
<evidence type="ECO:0000313" key="17">
    <source>
        <dbReference type="Proteomes" id="UP000003345"/>
    </source>
</evidence>
<accession>I2NIY7</accession>
<feature type="chain" id="PRO_5003662881" description="Outer membrane protein P2" evidence="14">
    <location>
        <begin position="21"/>
        <end position="387"/>
    </location>
</feature>